<dbReference type="InterPro" id="IPR052392">
    <property type="entry name" value="Kelch-BTB_domain-containing"/>
</dbReference>
<sequence>MNTAEAYSPATDTWRTLPALPTARYALAGATAPCPKDVEGLRGICVYAIGGFTGASWPDSAFDTSTVEAYSPATNTWKTLPGLPTARSQLAASTAPCPKGIERLKGACVYAIGGAFGDTVEAYSPATNTWQTLPSLGTGRDARGRRPRPVPRAWKG</sequence>
<dbReference type="SMART" id="SM00612">
    <property type="entry name" value="Kelch"/>
    <property type="match status" value="3"/>
</dbReference>
<feature type="compositionally biased region" description="Basic residues" evidence="1">
    <location>
        <begin position="143"/>
        <end position="156"/>
    </location>
</feature>
<dbReference type="PANTHER" id="PTHR46375:SF3">
    <property type="entry name" value="KELCH REPEAT AND BTB DOMAIN-CONTAINING PROTEIN 13"/>
    <property type="match status" value="1"/>
</dbReference>
<organism evidence="2 3">
    <name type="scientific">Streptomyces caledonius</name>
    <dbReference type="NCBI Taxonomy" id="3134107"/>
    <lineage>
        <taxon>Bacteria</taxon>
        <taxon>Bacillati</taxon>
        <taxon>Actinomycetota</taxon>
        <taxon>Actinomycetes</taxon>
        <taxon>Kitasatosporales</taxon>
        <taxon>Streptomycetaceae</taxon>
        <taxon>Streptomyces</taxon>
    </lineage>
</organism>
<evidence type="ECO:0000313" key="2">
    <source>
        <dbReference type="EMBL" id="MEJ8645376.1"/>
    </source>
</evidence>
<dbReference type="InterPro" id="IPR015915">
    <property type="entry name" value="Kelch-typ_b-propeller"/>
</dbReference>
<dbReference type="Gene3D" id="2.120.10.80">
    <property type="entry name" value="Kelch-type beta propeller"/>
    <property type="match status" value="1"/>
</dbReference>
<dbReference type="Proteomes" id="UP001382904">
    <property type="component" value="Unassembled WGS sequence"/>
</dbReference>
<dbReference type="Pfam" id="PF01344">
    <property type="entry name" value="Kelch_1"/>
    <property type="match status" value="2"/>
</dbReference>
<reference evidence="2 3" key="1">
    <citation type="submission" date="2024-03" db="EMBL/GenBank/DDBJ databases">
        <title>Novel Streptomyces species of biotechnological and ecological value are a feature of Machair soil.</title>
        <authorList>
            <person name="Prole J.R."/>
            <person name="Goodfellow M."/>
            <person name="Allenby N."/>
            <person name="Ward A.C."/>
        </authorList>
    </citation>
    <scope>NUCLEOTIDE SEQUENCE [LARGE SCALE GENOMIC DNA]</scope>
    <source>
        <strain evidence="2 3">MS1.HAVA.3</strain>
    </source>
</reference>
<accession>A0ABU8UBW6</accession>
<dbReference type="SUPFAM" id="SSF117281">
    <property type="entry name" value="Kelch motif"/>
    <property type="match status" value="1"/>
</dbReference>
<feature type="region of interest" description="Disordered" evidence="1">
    <location>
        <begin position="133"/>
        <end position="156"/>
    </location>
</feature>
<name>A0ABU8UBW6_9ACTN</name>
<evidence type="ECO:0000313" key="3">
    <source>
        <dbReference type="Proteomes" id="UP001382904"/>
    </source>
</evidence>
<protein>
    <submittedName>
        <fullName evidence="2">Kelch repeat-containing protein</fullName>
    </submittedName>
</protein>
<dbReference type="InterPro" id="IPR006652">
    <property type="entry name" value="Kelch_1"/>
</dbReference>
<proteinExistence type="predicted"/>
<gene>
    <name evidence="2" type="ORF">WKI68_37510</name>
</gene>
<dbReference type="PANTHER" id="PTHR46375">
    <property type="entry name" value="KELCH REPEAT AND BTB DOMAIN-CONTAINING PROTEIN 13-RELATED"/>
    <property type="match status" value="1"/>
</dbReference>
<comment type="caution">
    <text evidence="2">The sequence shown here is derived from an EMBL/GenBank/DDBJ whole genome shotgun (WGS) entry which is preliminary data.</text>
</comment>
<dbReference type="EMBL" id="JBBKAM010000003">
    <property type="protein sequence ID" value="MEJ8645376.1"/>
    <property type="molecule type" value="Genomic_DNA"/>
</dbReference>
<evidence type="ECO:0000256" key="1">
    <source>
        <dbReference type="SAM" id="MobiDB-lite"/>
    </source>
</evidence>
<keyword evidence="3" id="KW-1185">Reference proteome</keyword>